<name>A0A1I8EA86_WUCBA</name>
<dbReference type="Gene3D" id="1.25.10.10">
    <property type="entry name" value="Leucine-rich Repeat Variant"/>
    <property type="match status" value="1"/>
</dbReference>
<protein>
    <submittedName>
        <fullName evidence="1">Uncharacterized protein</fullName>
    </submittedName>
</protein>
<sequence length="83" mass="9304">MKVYCPVNVFITMEDRLNVIGNALEAIYNTTVSNERRAAASQVIESAKELSPVDVEQIAYALISKKDLILARTGWNLLEHIIK</sequence>
<accession>A0A1I8EA86</accession>
<dbReference type="STRING" id="6293.A0A1I8EA86"/>
<dbReference type="AlphaFoldDB" id="A0A1I8EA86"/>
<proteinExistence type="predicted"/>
<evidence type="ECO:0000313" key="1">
    <source>
        <dbReference type="WBParaSite" id="maker-PairedContig_1177-snap-gene-0.13-mRNA-1"/>
    </source>
</evidence>
<reference evidence="1" key="1">
    <citation type="submission" date="2016-11" db="UniProtKB">
        <authorList>
            <consortium name="WormBaseParasite"/>
        </authorList>
    </citation>
    <scope>IDENTIFICATION</scope>
    <source>
        <strain evidence="1">pt0022</strain>
    </source>
</reference>
<dbReference type="WBParaSite" id="maker-PairedContig_1177-snap-gene-0.13-mRNA-1">
    <property type="protein sequence ID" value="maker-PairedContig_1177-snap-gene-0.13-mRNA-1"/>
    <property type="gene ID" value="maker-PairedContig_1177-snap-gene-0.13"/>
</dbReference>
<organism evidence="1">
    <name type="scientific">Wuchereria bancrofti</name>
    <dbReference type="NCBI Taxonomy" id="6293"/>
    <lineage>
        <taxon>Eukaryota</taxon>
        <taxon>Metazoa</taxon>
        <taxon>Ecdysozoa</taxon>
        <taxon>Nematoda</taxon>
        <taxon>Chromadorea</taxon>
        <taxon>Rhabditida</taxon>
        <taxon>Spirurina</taxon>
        <taxon>Spiruromorpha</taxon>
        <taxon>Filarioidea</taxon>
        <taxon>Onchocercidae</taxon>
        <taxon>Wuchereria</taxon>
    </lineage>
</organism>
<dbReference type="InterPro" id="IPR011989">
    <property type="entry name" value="ARM-like"/>
</dbReference>